<feature type="region of interest" description="Disordered" evidence="6">
    <location>
        <begin position="182"/>
        <end position="202"/>
    </location>
</feature>
<feature type="domain" description="Neuroblastoma-amplified sequence N-terminal" evidence="8">
    <location>
        <begin position="85"/>
        <end position="181"/>
    </location>
</feature>
<dbReference type="InterPro" id="IPR001680">
    <property type="entry name" value="WD40_rpt"/>
</dbReference>
<name>A0ABR2W6S8_9FUNG</name>
<dbReference type="InterPro" id="IPR015943">
    <property type="entry name" value="WD40/YVTN_repeat-like_dom_sf"/>
</dbReference>
<dbReference type="InterPro" id="IPR036322">
    <property type="entry name" value="WD40_repeat_dom_sf"/>
</dbReference>
<protein>
    <submittedName>
        <fullName evidence="9">Uncharacterized protein</fullName>
    </submittedName>
</protein>
<reference evidence="9 10" key="1">
    <citation type="submission" date="2023-04" db="EMBL/GenBank/DDBJ databases">
        <title>Genome of Basidiobolus ranarum AG-B5.</title>
        <authorList>
            <person name="Stajich J.E."/>
            <person name="Carter-House D."/>
            <person name="Gryganskyi A."/>
        </authorList>
    </citation>
    <scope>NUCLEOTIDE SEQUENCE [LARGE SCALE GENOMIC DNA]</scope>
    <source>
        <strain evidence="9 10">AG-B5</strain>
    </source>
</reference>
<keyword evidence="5" id="KW-0175">Coiled coil</keyword>
<feature type="domain" description="Sec39" evidence="7">
    <location>
        <begin position="826"/>
        <end position="1510"/>
    </location>
</feature>
<proteinExistence type="predicted"/>
<evidence type="ECO:0000256" key="6">
    <source>
        <dbReference type="SAM" id="MobiDB-lite"/>
    </source>
</evidence>
<dbReference type="PANTHER" id="PTHR15922:SF2">
    <property type="entry name" value="NBAS SUBUNIT OF NRZ TETHERING COMPLEX"/>
    <property type="match status" value="1"/>
</dbReference>
<comment type="subcellular location">
    <subcellularLocation>
        <location evidence="1">Endoplasmic reticulum</location>
    </subcellularLocation>
</comment>
<comment type="caution">
    <text evidence="9">The sequence shown here is derived from an EMBL/GenBank/DDBJ whole genome shotgun (WGS) entry which is preliminary data.</text>
</comment>
<gene>
    <name evidence="9" type="ORF">K7432_003052</name>
</gene>
<sequence>MEKSKDFDNNKNRLLYDLTVVAEWDPEEEEAGELSSQNYLNGTNYSQGWFQYLTSHLARTFDGLVISTTVPPVLIQELVKLKNDWQLSTSPNAQQLAIYQESKLEIRFLKGFVTDNQHLNVANFSTIHAVYHTKKDPFSKWRCITWSPDSHLLAISRSDGSIEVVDKNGQLVLSIQAGTRPTGQVPGTLSTETSESNTSEDAEGNQFFIEPVAQLFLFDSTFWNQEAIQFEGAAYRYQLVSITYDGTLRSYLFNYFTEESQLEKIQIPLNYRKNLGSSYPKEGVSDSGIFTPFHKYSFKSRYETVVSASIHPLTRVLYIAGKGASKDPIGNDSNQSPESVQCFPSMSGWKMSSTPPFYHHFDGDVIDESITNDSNLKMQDEPEEVGFVTKIQNIVSTLRKRKKSFIDEVVRCVTISPDGSHLLSLDFLGTLKVWKILEDSNVDLIHHWKREELTYFARPGTHKNLTFSEFQEKLKREPESRTKADPVNPTLDSGRVVTAQWWDSNSDSIVLGYEHGAMLIFKISNYLNMLGDSPEHLKSNLEISKPLDNRFYLLEHETLMLRARLHRDNKLTYIHPSQNEEVDFEDELETARPLFKHVSSFIGSSLYYITNTFLWNFEGDSKSAKGKYITIPRKCLRLVQFAEIMPIDLLERKVLALEYEDALSIAKIYSLNSDVVYQAQWNAAKVSAKSIAKFLDNIQDRNWVIETCLMRIPDDTEAAKLLLEYGLKETAHVLEVLSQFQDDFSQLSSEQLLQCRYRVAFLKYLDRLKTMVEIMDTVEKPSKNQANSTNSADGNEYSKANEEQLVEEGSFAEDFIYFREVNIIEQALQYAAIEKYSPLKILFTRHGSELLPYRFAILNQIPEIADPLSYRDFLPKVNTEKDEENLWPDQAWRDKDPVENPSLLAQLDISSEETSNQGISFPHDKVEYPASGVTISNWYISRAHDIDNVSGQVHHAYQLIQAGDENGVGGLRDLKDNLHTLSQLVYECYPDSPEVCLTITLESFEKLTPKEVVELILRETNEHRIVGDIRAFVIPYLKNQCDHSDDQSVHDPMSILYDYILELSVSHLDWCYLAFNDSKPTLLDSDRIIASDLLLCQLALACLYGSKSTNQWKLMNQIFECLPDFEIDIDGARSLAIPSESKFSELSSQEYFGLFKEMNEKDIQSIINKLEIHLNASDILERYDIPITLGWYLDSEGSYPIQKQLLVRIARHASGGVDTMGSKFENEDEWTLLLEAMIDLHNNGVLGEISTEEIYKEFLSGLLSCGGFRLARDLLLPHDKSPPLPASVAEELVINVAREFFDNAESGSMNGGFMKMAYDCLKVLPTSPALKEELDLIEATHVLAEYNLQHKPNIPMLPIQIRLAPNRLELIARILDDHPKAYKAPGRILELAHKLGYREDPSAEIKVYALLSRASVKRKDFKAAYAMCDKLMHLGKKIRQTSPTGMLEAREMAWRVCYDLGAISNSIGLNRRIQLLSFASSICPKEDIYTVIKLWKALKTQQDVTSLKEQLQVQSMSNESEFNLNEAIDELHHLIPEDNRQTDSSNDRYEFYWKPVTSPVPTKTSPYDISSDSDSCYDPKNAVLGMIYRLACMRQIDEHQPATTATELDPVLLDLAQGNFKGQVPLSLSYLLTLRNPSEAREFFDSLESTSHNELVACYYYILYSLPYLSNPVESTKFPPYHKYSPDDIMKISTSMEKSFDELEANKTLPSGLLESIRHFSELINIRKKEKILEEFTGQVEIGQEIGFFRLELLLKDTWKYTLTREDLESDSARCELFKKLLGMSNSLSHYQGLVKLLRGWTLSRVAEVEVSMTNESQESDRALPEFLFECWFDVFKWMISNQYAEWVLLIRLALPAANDVCIKYEASLLQLLATNQHTISYYHHGLLSNSMETRQTVVEEIQKLLEQKEEEKDELLSDTVLNDRVLHVELLVTGLFEQMLETRISQPMLDSLFQFNGNSGPKGTEKTVMKLRRRLIHSTVKQIHDLGRENLAASLVFRYKRIHTELRRGLYAKKIILEKFFESLEEMGVEEEEDQDPLSVVVVNQIEHWEFGLNNELIESLLVNHLQVSHKATPEGESTPTDIATNDVPIIEGFSLEELESMDSWAVNE</sequence>
<dbReference type="Pfam" id="PF08314">
    <property type="entry name" value="Sec39"/>
    <property type="match status" value="1"/>
</dbReference>
<dbReference type="Pfam" id="PF15492">
    <property type="entry name" value="Nbas_N"/>
    <property type="match status" value="1"/>
</dbReference>
<feature type="compositionally biased region" description="Low complexity" evidence="6">
    <location>
        <begin position="188"/>
        <end position="197"/>
    </location>
</feature>
<evidence type="ECO:0000256" key="3">
    <source>
        <dbReference type="ARBA" id="ARBA00022824"/>
    </source>
</evidence>
<evidence type="ECO:0000256" key="5">
    <source>
        <dbReference type="SAM" id="Coils"/>
    </source>
</evidence>
<evidence type="ECO:0000256" key="1">
    <source>
        <dbReference type="ARBA" id="ARBA00004240"/>
    </source>
</evidence>
<dbReference type="PANTHER" id="PTHR15922">
    <property type="entry name" value="NEUROBLASTOMA-AMPLIFIED SEQUENCE"/>
    <property type="match status" value="1"/>
</dbReference>
<keyword evidence="4" id="KW-0653">Protein transport</keyword>
<organism evidence="9 10">
    <name type="scientific">Basidiobolus ranarum</name>
    <dbReference type="NCBI Taxonomy" id="34480"/>
    <lineage>
        <taxon>Eukaryota</taxon>
        <taxon>Fungi</taxon>
        <taxon>Fungi incertae sedis</taxon>
        <taxon>Zoopagomycota</taxon>
        <taxon>Entomophthoromycotina</taxon>
        <taxon>Basidiobolomycetes</taxon>
        <taxon>Basidiobolales</taxon>
        <taxon>Basidiobolaceae</taxon>
        <taxon>Basidiobolus</taxon>
    </lineage>
</organism>
<dbReference type="SMART" id="SM00320">
    <property type="entry name" value="WD40"/>
    <property type="match status" value="2"/>
</dbReference>
<evidence type="ECO:0000313" key="9">
    <source>
        <dbReference type="EMBL" id="KAK9721897.1"/>
    </source>
</evidence>
<evidence type="ECO:0000256" key="4">
    <source>
        <dbReference type="ARBA" id="ARBA00022927"/>
    </source>
</evidence>
<evidence type="ECO:0000256" key="2">
    <source>
        <dbReference type="ARBA" id="ARBA00022448"/>
    </source>
</evidence>
<evidence type="ECO:0000259" key="7">
    <source>
        <dbReference type="Pfam" id="PF08314"/>
    </source>
</evidence>
<dbReference type="EMBL" id="JASJQH010006964">
    <property type="protein sequence ID" value="KAK9721897.1"/>
    <property type="molecule type" value="Genomic_DNA"/>
</dbReference>
<evidence type="ECO:0000313" key="10">
    <source>
        <dbReference type="Proteomes" id="UP001479436"/>
    </source>
</evidence>
<keyword evidence="2" id="KW-0813">Transport</keyword>
<dbReference type="Proteomes" id="UP001479436">
    <property type="component" value="Unassembled WGS sequence"/>
</dbReference>
<evidence type="ECO:0000259" key="8">
    <source>
        <dbReference type="Pfam" id="PF15492"/>
    </source>
</evidence>
<accession>A0ABR2W6S8</accession>
<dbReference type="SUPFAM" id="SSF50978">
    <property type="entry name" value="WD40 repeat-like"/>
    <property type="match status" value="1"/>
</dbReference>
<dbReference type="InterPro" id="IPR013244">
    <property type="entry name" value="Sec39_domain"/>
</dbReference>
<dbReference type="Gene3D" id="2.130.10.10">
    <property type="entry name" value="YVTN repeat-like/Quinoprotein amine dehydrogenase"/>
    <property type="match status" value="1"/>
</dbReference>
<keyword evidence="3" id="KW-0256">Endoplasmic reticulum</keyword>
<keyword evidence="10" id="KW-1185">Reference proteome</keyword>
<dbReference type="InterPro" id="IPR029145">
    <property type="entry name" value="NBAS_N"/>
</dbReference>
<feature type="coiled-coil region" evidence="5">
    <location>
        <begin position="1892"/>
        <end position="1919"/>
    </location>
</feature>